<evidence type="ECO:0000256" key="4">
    <source>
        <dbReference type="PROSITE-ProRule" id="PRU00335"/>
    </source>
</evidence>
<reference evidence="8 9" key="1">
    <citation type="submission" date="2018-09" db="EMBL/GenBank/DDBJ databases">
        <title>Streptomyces sp. nov. DS1-2, an endophytic actinomycete isolated from roots of Dendrobium scabrilingue.</title>
        <authorList>
            <person name="Kuncharoen N."/>
            <person name="Kudo T."/>
            <person name="Ohkuma M."/>
            <person name="Yuki M."/>
            <person name="Tanasupawat S."/>
        </authorList>
    </citation>
    <scope>NUCLEOTIDE SEQUENCE [LARGE SCALE GENOMIC DNA]</scope>
    <source>
        <strain evidence="6 9">AZ1-7</strain>
        <strain evidence="7 8">DS1-2</strain>
    </source>
</reference>
<evidence type="ECO:0000256" key="1">
    <source>
        <dbReference type="ARBA" id="ARBA00023015"/>
    </source>
</evidence>
<dbReference type="Proteomes" id="UP000268652">
    <property type="component" value="Unassembled WGS sequence"/>
</dbReference>
<evidence type="ECO:0000313" key="7">
    <source>
        <dbReference type="EMBL" id="RKN13650.1"/>
    </source>
</evidence>
<dbReference type="PROSITE" id="PS50977">
    <property type="entry name" value="HTH_TETR_2"/>
    <property type="match status" value="1"/>
</dbReference>
<evidence type="ECO:0000313" key="6">
    <source>
        <dbReference type="EMBL" id="RKN03724.1"/>
    </source>
</evidence>
<comment type="caution">
    <text evidence="6">The sequence shown here is derived from an EMBL/GenBank/DDBJ whole genome shotgun (WGS) entry which is preliminary data.</text>
</comment>
<dbReference type="RefSeq" id="WP_120700567.1">
    <property type="nucleotide sequence ID" value="NZ_RBDX01000045.1"/>
</dbReference>
<keyword evidence="8" id="KW-1185">Reference proteome</keyword>
<dbReference type="GO" id="GO:0003677">
    <property type="term" value="F:DNA binding"/>
    <property type="evidence" value="ECO:0007669"/>
    <property type="project" value="UniProtKB-UniRule"/>
</dbReference>
<dbReference type="SUPFAM" id="SSF48498">
    <property type="entry name" value="Tetracyclin repressor-like, C-terminal domain"/>
    <property type="match status" value="1"/>
</dbReference>
<dbReference type="SUPFAM" id="SSF46689">
    <property type="entry name" value="Homeodomain-like"/>
    <property type="match status" value="1"/>
</dbReference>
<dbReference type="InterPro" id="IPR036271">
    <property type="entry name" value="Tet_transcr_reg_TetR-rel_C_sf"/>
</dbReference>
<sequence>MAGARVDGRVARGNQTRRLVLGRTMDIASVEGLDGLSIGRVATELGLSKSGVFALFGSKEEMQLATIRAARAVYARRVVHPAEEVPPGVGRVRELCASYLAYSRGRTFRGGCFFTAVAAEFSARDGAVRDAVAAARAEWIGCVRGVIQEARDLGELRADVDVPQLAFELAALLEMANADSVLHRDDGGYGRAARAIDERLAAATPGG</sequence>
<dbReference type="AlphaFoldDB" id="A0A3A9W3D7"/>
<evidence type="ECO:0000256" key="3">
    <source>
        <dbReference type="ARBA" id="ARBA00023163"/>
    </source>
</evidence>
<dbReference type="InterPro" id="IPR001647">
    <property type="entry name" value="HTH_TetR"/>
</dbReference>
<dbReference type="OrthoDB" id="326421at2"/>
<proteinExistence type="predicted"/>
<dbReference type="Pfam" id="PF00440">
    <property type="entry name" value="TetR_N"/>
    <property type="match status" value="1"/>
</dbReference>
<dbReference type="PANTHER" id="PTHR47506:SF6">
    <property type="entry name" value="HTH-TYPE TRANSCRIPTIONAL REPRESSOR NEMR"/>
    <property type="match status" value="1"/>
</dbReference>
<dbReference type="Proteomes" id="UP000275024">
    <property type="component" value="Unassembled WGS sequence"/>
</dbReference>
<dbReference type="PANTHER" id="PTHR47506">
    <property type="entry name" value="TRANSCRIPTIONAL REGULATORY PROTEIN"/>
    <property type="match status" value="1"/>
</dbReference>
<evidence type="ECO:0000313" key="8">
    <source>
        <dbReference type="Proteomes" id="UP000268652"/>
    </source>
</evidence>
<dbReference type="Gene3D" id="1.10.357.10">
    <property type="entry name" value="Tetracycline Repressor, domain 2"/>
    <property type="match status" value="1"/>
</dbReference>
<evidence type="ECO:0000256" key="2">
    <source>
        <dbReference type="ARBA" id="ARBA00023125"/>
    </source>
</evidence>
<name>A0A3A9W3D7_9ACTN</name>
<gene>
    <name evidence="7" type="ORF">D7318_30900</name>
    <name evidence="6" type="ORF">D7319_30830</name>
</gene>
<dbReference type="EMBL" id="RBDY01000045">
    <property type="protein sequence ID" value="RKN13650.1"/>
    <property type="molecule type" value="Genomic_DNA"/>
</dbReference>
<dbReference type="Gene3D" id="1.10.10.60">
    <property type="entry name" value="Homeodomain-like"/>
    <property type="match status" value="1"/>
</dbReference>
<dbReference type="InterPro" id="IPR011075">
    <property type="entry name" value="TetR_C"/>
</dbReference>
<keyword evidence="2 4" id="KW-0238">DNA-binding</keyword>
<dbReference type="Pfam" id="PF16925">
    <property type="entry name" value="TetR_C_13"/>
    <property type="match status" value="1"/>
</dbReference>
<feature type="domain" description="HTH tetR-type" evidence="5">
    <location>
        <begin position="14"/>
        <end position="74"/>
    </location>
</feature>
<evidence type="ECO:0000313" key="9">
    <source>
        <dbReference type="Proteomes" id="UP000275024"/>
    </source>
</evidence>
<keyword evidence="3" id="KW-0804">Transcription</keyword>
<dbReference type="InterPro" id="IPR009057">
    <property type="entry name" value="Homeodomain-like_sf"/>
</dbReference>
<organism evidence="6 9">
    <name type="scientific">Streptomyces radicis</name>
    <dbReference type="NCBI Taxonomy" id="1750517"/>
    <lineage>
        <taxon>Bacteria</taxon>
        <taxon>Bacillati</taxon>
        <taxon>Actinomycetota</taxon>
        <taxon>Actinomycetes</taxon>
        <taxon>Kitasatosporales</taxon>
        <taxon>Streptomycetaceae</taxon>
        <taxon>Streptomyces</taxon>
    </lineage>
</organism>
<protein>
    <submittedName>
        <fullName evidence="6">TetR/AcrR family transcriptional regulator</fullName>
    </submittedName>
</protein>
<accession>A0A3A9W3D7</accession>
<keyword evidence="1" id="KW-0805">Transcription regulation</keyword>
<feature type="DNA-binding region" description="H-T-H motif" evidence="4">
    <location>
        <begin position="37"/>
        <end position="56"/>
    </location>
</feature>
<evidence type="ECO:0000259" key="5">
    <source>
        <dbReference type="PROSITE" id="PS50977"/>
    </source>
</evidence>
<dbReference type="EMBL" id="RBDX01000045">
    <property type="protein sequence ID" value="RKN03724.1"/>
    <property type="molecule type" value="Genomic_DNA"/>
</dbReference>